<name>A0A482M0I6_9ENTR</name>
<keyword evidence="1" id="KW-0472">Membrane</keyword>
<evidence type="ECO:0000256" key="1">
    <source>
        <dbReference type="SAM" id="Phobius"/>
    </source>
</evidence>
<dbReference type="RefSeq" id="WP_172693796.1">
    <property type="nucleotide sequence ID" value="NZ_CP087282.1"/>
</dbReference>
<dbReference type="AlphaFoldDB" id="A0A482M0I6"/>
<feature type="transmembrane region" description="Helical" evidence="1">
    <location>
        <begin position="146"/>
        <end position="166"/>
    </location>
</feature>
<geneLocation type="plasmid" evidence="2">
    <name>p707804-3FII</name>
</geneLocation>
<accession>A0A482M0I6</accession>
<feature type="transmembrane region" description="Helical" evidence="1">
    <location>
        <begin position="37"/>
        <end position="57"/>
    </location>
</feature>
<proteinExistence type="predicted"/>
<keyword evidence="2" id="KW-0614">Plasmid</keyword>
<organism evidence="2">
    <name type="scientific">Leclercia adecarboxylata</name>
    <dbReference type="NCBI Taxonomy" id="83655"/>
    <lineage>
        <taxon>Bacteria</taxon>
        <taxon>Pseudomonadati</taxon>
        <taxon>Pseudomonadota</taxon>
        <taxon>Gammaproteobacteria</taxon>
        <taxon>Enterobacterales</taxon>
        <taxon>Enterobacteriaceae</taxon>
        <taxon>Leclercia</taxon>
    </lineage>
</organism>
<evidence type="ECO:0000313" key="2">
    <source>
        <dbReference type="EMBL" id="QBQ66542.1"/>
    </source>
</evidence>
<sequence>MLTFNDVNRDFKTIIDGVSDANRPVPSTLEALKVSSVMPLIGIIFSATGFWAVSAQMNHQSMTLNLLLEGFLSGDAIPVYMSLVVAFLQMIMLLPYIILYHSIPIGIRKNTALIASLKKAVTKGAFIYVVLLLTSCLISFNNAMFLFSTPIIMFVAVLITSLIVNLQITKYGVGALIEKLKIILN</sequence>
<keyword evidence="1" id="KW-0812">Transmembrane</keyword>
<feature type="transmembrane region" description="Helical" evidence="1">
    <location>
        <begin position="77"/>
        <end position="99"/>
    </location>
</feature>
<reference evidence="2" key="1">
    <citation type="submission" date="2018-09" db="EMBL/GenBank/DDBJ databases">
        <authorList>
            <person name="Yuan Q."/>
            <person name="Jiang X."/>
            <person name="Jing Y."/>
            <person name="Cheng Q."/>
            <person name="Zhou D."/>
        </authorList>
    </citation>
    <scope>NUCLEOTIDE SEQUENCE</scope>
    <source>
        <strain evidence="2">150707804</strain>
        <plasmid evidence="2">p707804-3FII</plasmid>
    </source>
</reference>
<protein>
    <submittedName>
        <fullName evidence="2">Uncharacterized protein</fullName>
    </submittedName>
</protein>
<dbReference type="EMBL" id="MH909329">
    <property type="protein sequence ID" value="QBQ66542.1"/>
    <property type="molecule type" value="Genomic_DNA"/>
</dbReference>
<keyword evidence="1" id="KW-1133">Transmembrane helix</keyword>
<feature type="transmembrane region" description="Helical" evidence="1">
    <location>
        <begin position="120"/>
        <end position="140"/>
    </location>
</feature>